<evidence type="ECO:0000313" key="3">
    <source>
        <dbReference type="Proteomes" id="UP001499974"/>
    </source>
</evidence>
<reference evidence="3" key="1">
    <citation type="journal article" date="2019" name="Int. J. Syst. Evol. Microbiol.">
        <title>The Global Catalogue of Microorganisms (GCM) 10K type strain sequencing project: providing services to taxonomists for standard genome sequencing and annotation.</title>
        <authorList>
            <consortium name="The Broad Institute Genomics Platform"/>
            <consortium name="The Broad Institute Genome Sequencing Center for Infectious Disease"/>
            <person name="Wu L."/>
            <person name="Ma J."/>
        </authorList>
    </citation>
    <scope>NUCLEOTIDE SEQUENCE [LARGE SCALE GENOMIC DNA]</scope>
    <source>
        <strain evidence="3">JCM 18531</strain>
    </source>
</reference>
<dbReference type="EMBL" id="BAABKM010000002">
    <property type="protein sequence ID" value="GAA4703791.1"/>
    <property type="molecule type" value="Genomic_DNA"/>
</dbReference>
<evidence type="ECO:0000256" key="1">
    <source>
        <dbReference type="SAM" id="MobiDB-lite"/>
    </source>
</evidence>
<protein>
    <submittedName>
        <fullName evidence="2">Uncharacterized protein</fullName>
    </submittedName>
</protein>
<comment type="caution">
    <text evidence="2">The sequence shown here is derived from an EMBL/GenBank/DDBJ whole genome shotgun (WGS) entry which is preliminary data.</text>
</comment>
<dbReference type="Proteomes" id="UP001499974">
    <property type="component" value="Unassembled WGS sequence"/>
</dbReference>
<name>A0ABP8X9U2_9ACTN</name>
<proteinExistence type="predicted"/>
<organism evidence="2 3">
    <name type="scientific">Nocardioides conyzicola</name>
    <dbReference type="NCBI Taxonomy" id="1651781"/>
    <lineage>
        <taxon>Bacteria</taxon>
        <taxon>Bacillati</taxon>
        <taxon>Actinomycetota</taxon>
        <taxon>Actinomycetes</taxon>
        <taxon>Propionibacteriales</taxon>
        <taxon>Nocardioidaceae</taxon>
        <taxon>Nocardioides</taxon>
    </lineage>
</organism>
<gene>
    <name evidence="2" type="ORF">GCM10023349_21590</name>
</gene>
<feature type="region of interest" description="Disordered" evidence="1">
    <location>
        <begin position="1"/>
        <end position="23"/>
    </location>
</feature>
<keyword evidence="3" id="KW-1185">Reference proteome</keyword>
<sequence>MVGSAVDTIVPSSAASSIPRPMVENATTRARPVRKVGVGEAAGAGDVAVAVIVPPGVRSTTLPYRVIGTPG</sequence>
<accession>A0ABP8X9U2</accession>
<evidence type="ECO:0000313" key="2">
    <source>
        <dbReference type="EMBL" id="GAA4703791.1"/>
    </source>
</evidence>